<proteinExistence type="predicted"/>
<feature type="transmembrane region" description="Helical" evidence="1">
    <location>
        <begin position="72"/>
        <end position="91"/>
    </location>
</feature>
<dbReference type="EMBL" id="NBBI01000005">
    <property type="protein sequence ID" value="OWK28799.1"/>
    <property type="molecule type" value="Genomic_DNA"/>
</dbReference>
<feature type="transmembrane region" description="Helical" evidence="1">
    <location>
        <begin position="191"/>
        <end position="211"/>
    </location>
</feature>
<reference evidence="2 3" key="1">
    <citation type="submission" date="2017-03" db="EMBL/GenBank/DDBJ databases">
        <title>Genome sequence of Sphingomonas dokdonensis DSM 21029.</title>
        <authorList>
            <person name="Poehlein A."/>
            <person name="Wuebbeler J.H."/>
            <person name="Steinbuechel A."/>
            <person name="Daniel R."/>
        </authorList>
    </citation>
    <scope>NUCLEOTIDE SEQUENCE [LARGE SCALE GENOMIC DNA]</scope>
    <source>
        <strain evidence="2 3">DSM 21029</strain>
    </source>
</reference>
<organism evidence="2 3">
    <name type="scientific">Sphingomonas dokdonensis</name>
    <dbReference type="NCBI Taxonomy" id="344880"/>
    <lineage>
        <taxon>Bacteria</taxon>
        <taxon>Pseudomonadati</taxon>
        <taxon>Pseudomonadota</taxon>
        <taxon>Alphaproteobacteria</taxon>
        <taxon>Sphingomonadales</taxon>
        <taxon>Sphingomonadaceae</taxon>
        <taxon>Sphingomonas</taxon>
    </lineage>
</organism>
<feature type="transmembrane region" description="Helical" evidence="1">
    <location>
        <begin position="152"/>
        <end position="179"/>
    </location>
</feature>
<dbReference type="AlphaFoldDB" id="A0A245ZGC9"/>
<keyword evidence="1" id="KW-0472">Membrane</keyword>
<comment type="caution">
    <text evidence="2">The sequence shown here is derived from an EMBL/GenBank/DDBJ whole genome shotgun (WGS) entry which is preliminary data.</text>
</comment>
<keyword evidence="1" id="KW-1133">Transmembrane helix</keyword>
<evidence type="ECO:0000313" key="3">
    <source>
        <dbReference type="Proteomes" id="UP000197290"/>
    </source>
</evidence>
<feature type="transmembrane region" description="Helical" evidence="1">
    <location>
        <begin position="262"/>
        <end position="281"/>
    </location>
</feature>
<gene>
    <name evidence="2" type="ORF">SPDO_26340</name>
</gene>
<feature type="transmembrane region" description="Helical" evidence="1">
    <location>
        <begin position="97"/>
        <end position="116"/>
    </location>
</feature>
<feature type="transmembrane region" description="Helical" evidence="1">
    <location>
        <begin position="231"/>
        <end position="255"/>
    </location>
</feature>
<evidence type="ECO:0000313" key="2">
    <source>
        <dbReference type="EMBL" id="OWK28799.1"/>
    </source>
</evidence>
<keyword evidence="1" id="KW-0812">Transmembrane</keyword>
<protein>
    <recommendedName>
        <fullName evidence="4">Glycosyltransferase RgtA/B/C/D-like domain-containing protein</fullName>
    </recommendedName>
</protein>
<sequence length="467" mass="49915">MVAIVVAALLQQALTALDCDVSWLITTAERMLGGARLYRDIEEVNPPASVLLYVPPVAIGALLGLKPEIVTVALVTGLALLSLHHAARLLALPPTRSTPYIAAACAFFLLVLPADLFAQREHVALIAGLPMLALLVARSRRSTVRRADSWSAGLAAGIMIAIKPHLALALILPALWLIIRQRSLAAVQTPEWVAAALLCTAYLLVVQLAFPDYTARMLPLLRLVYLPGRDSWSNLLAGPMVMIPAVAAILTLWLSRGRPSEAAVVALLAAAGFAAAGLVQGKGYLNHGYPAVAAALVAITLELGRPGHARAFGSLCALLLALGGTYAYDRVPQPGALRDAVVRVGPPQPRLIGISFDFALGHPLTRWVDGRWVGRRGSLWVTGNARQQLADAALPAAARRRYEAAEQADAAMLAADITRQRPDIILVDETPGVRWIASHPPLAQAMRAYRPATRVGHVTLWKPRPSR</sequence>
<name>A0A245ZGC9_9SPHN</name>
<keyword evidence="3" id="KW-1185">Reference proteome</keyword>
<evidence type="ECO:0008006" key="4">
    <source>
        <dbReference type="Google" id="ProtNLM"/>
    </source>
</evidence>
<dbReference type="Proteomes" id="UP000197290">
    <property type="component" value="Unassembled WGS sequence"/>
</dbReference>
<accession>A0A245ZGC9</accession>
<evidence type="ECO:0000256" key="1">
    <source>
        <dbReference type="SAM" id="Phobius"/>
    </source>
</evidence>